<gene>
    <name evidence="1" type="ORF">PAXINDRAFT_17146</name>
</gene>
<dbReference type="EMBL" id="KN819435">
    <property type="protein sequence ID" value="KIJ09780.1"/>
    <property type="molecule type" value="Genomic_DNA"/>
</dbReference>
<reference evidence="2" key="2">
    <citation type="submission" date="2015-01" db="EMBL/GenBank/DDBJ databases">
        <title>Evolutionary Origins and Diversification of the Mycorrhizal Mutualists.</title>
        <authorList>
            <consortium name="DOE Joint Genome Institute"/>
            <consortium name="Mycorrhizal Genomics Consortium"/>
            <person name="Kohler A."/>
            <person name="Kuo A."/>
            <person name="Nagy L.G."/>
            <person name="Floudas D."/>
            <person name="Copeland A."/>
            <person name="Barry K.W."/>
            <person name="Cichocki N."/>
            <person name="Veneault-Fourrey C."/>
            <person name="LaButti K."/>
            <person name="Lindquist E.A."/>
            <person name="Lipzen A."/>
            <person name="Lundell T."/>
            <person name="Morin E."/>
            <person name="Murat C."/>
            <person name="Riley R."/>
            <person name="Ohm R."/>
            <person name="Sun H."/>
            <person name="Tunlid A."/>
            <person name="Henrissat B."/>
            <person name="Grigoriev I.V."/>
            <person name="Hibbett D.S."/>
            <person name="Martin F."/>
        </authorList>
    </citation>
    <scope>NUCLEOTIDE SEQUENCE [LARGE SCALE GENOMIC DNA]</scope>
    <source>
        <strain evidence="2">ATCC 200175</strain>
    </source>
</reference>
<dbReference type="AlphaFoldDB" id="A0A0C9T250"/>
<evidence type="ECO:0000313" key="2">
    <source>
        <dbReference type="Proteomes" id="UP000053647"/>
    </source>
</evidence>
<evidence type="ECO:0000313" key="1">
    <source>
        <dbReference type="EMBL" id="KIJ09780.1"/>
    </source>
</evidence>
<accession>A0A0C9T250</accession>
<proteinExistence type="predicted"/>
<protein>
    <submittedName>
        <fullName evidence="1">Uncharacterized protein</fullName>
    </submittedName>
</protein>
<reference evidence="1 2" key="1">
    <citation type="submission" date="2014-06" db="EMBL/GenBank/DDBJ databases">
        <authorList>
            <consortium name="DOE Joint Genome Institute"/>
            <person name="Kuo A."/>
            <person name="Kohler A."/>
            <person name="Nagy L.G."/>
            <person name="Floudas D."/>
            <person name="Copeland A."/>
            <person name="Barry K.W."/>
            <person name="Cichocki N."/>
            <person name="Veneault-Fourrey C."/>
            <person name="LaButti K."/>
            <person name="Lindquist E.A."/>
            <person name="Lipzen A."/>
            <person name="Lundell T."/>
            <person name="Morin E."/>
            <person name="Murat C."/>
            <person name="Sun H."/>
            <person name="Tunlid A."/>
            <person name="Henrissat B."/>
            <person name="Grigoriev I.V."/>
            <person name="Hibbett D.S."/>
            <person name="Martin F."/>
            <person name="Nordberg H.P."/>
            <person name="Cantor M.N."/>
            <person name="Hua S.X."/>
        </authorList>
    </citation>
    <scope>NUCLEOTIDE SEQUENCE [LARGE SCALE GENOMIC DNA]</scope>
    <source>
        <strain evidence="1 2">ATCC 200175</strain>
    </source>
</reference>
<name>A0A0C9T250_PAXIN</name>
<dbReference type="Proteomes" id="UP000053647">
    <property type="component" value="Unassembled WGS sequence"/>
</dbReference>
<keyword evidence="2" id="KW-1185">Reference proteome</keyword>
<organism evidence="1 2">
    <name type="scientific">Paxillus involutus ATCC 200175</name>
    <dbReference type="NCBI Taxonomy" id="664439"/>
    <lineage>
        <taxon>Eukaryota</taxon>
        <taxon>Fungi</taxon>
        <taxon>Dikarya</taxon>
        <taxon>Basidiomycota</taxon>
        <taxon>Agaricomycotina</taxon>
        <taxon>Agaricomycetes</taxon>
        <taxon>Agaricomycetidae</taxon>
        <taxon>Boletales</taxon>
        <taxon>Paxilineae</taxon>
        <taxon>Paxillaceae</taxon>
        <taxon>Paxillus</taxon>
    </lineage>
</organism>
<sequence>MVNNVGVGSVVVAADAAHVLSASSEQVNELARILEVAGWRFLQGMNSSMSTAFHYSPNTALNQEYSVEPFLEIIIFASDYVGYLRPSCMPMPAMLTKGPAPNSA</sequence>
<dbReference type="HOGENOM" id="CLU_2250907_0_0_1"/>